<dbReference type="GeneID" id="43665081"/>
<protein>
    <submittedName>
        <fullName evidence="1">Uncharacterized protein</fullName>
    </submittedName>
</protein>
<dbReference type="EMBL" id="ML736836">
    <property type="protein sequence ID" value="KAE8399295.1"/>
    <property type="molecule type" value="Genomic_DNA"/>
</dbReference>
<name>A0A5N7CYN4_9EURO</name>
<keyword evidence="2" id="KW-1185">Reference proteome</keyword>
<dbReference type="AlphaFoldDB" id="A0A5N7CYN4"/>
<accession>A0A5N7CYN4</accession>
<organism evidence="1 2">
    <name type="scientific">Aspergillus pseudonomiae</name>
    <dbReference type="NCBI Taxonomy" id="1506151"/>
    <lineage>
        <taxon>Eukaryota</taxon>
        <taxon>Fungi</taxon>
        <taxon>Dikarya</taxon>
        <taxon>Ascomycota</taxon>
        <taxon>Pezizomycotina</taxon>
        <taxon>Eurotiomycetes</taxon>
        <taxon>Eurotiomycetidae</taxon>
        <taxon>Eurotiales</taxon>
        <taxon>Aspergillaceae</taxon>
        <taxon>Aspergillus</taxon>
        <taxon>Aspergillus subgen. Circumdati</taxon>
    </lineage>
</organism>
<dbReference type="RefSeq" id="XP_031936614.1">
    <property type="nucleotide sequence ID" value="XM_032080390.1"/>
</dbReference>
<proteinExistence type="predicted"/>
<gene>
    <name evidence="1" type="ORF">BDV37DRAFT_233429</name>
</gene>
<evidence type="ECO:0000313" key="1">
    <source>
        <dbReference type="EMBL" id="KAE8399295.1"/>
    </source>
</evidence>
<dbReference type="Proteomes" id="UP000325579">
    <property type="component" value="Unassembled WGS sequence"/>
</dbReference>
<sequence>MYSGVTTWMNGHNIQSMSLRVTFPGRVESRYDQLPYLSSFSFRSMFISYIPYKYSL</sequence>
<reference evidence="1 2" key="1">
    <citation type="submission" date="2019-04" db="EMBL/GenBank/DDBJ databases">
        <authorList>
            <consortium name="DOE Joint Genome Institute"/>
            <person name="Mondo S."/>
            <person name="Kjaerbolling I."/>
            <person name="Vesth T."/>
            <person name="Frisvad J.C."/>
            <person name="Nybo J.L."/>
            <person name="Theobald S."/>
            <person name="Kildgaard S."/>
            <person name="Isbrandt T."/>
            <person name="Kuo A."/>
            <person name="Sato A."/>
            <person name="Lyhne E.K."/>
            <person name="Kogle M.E."/>
            <person name="Wiebenga A."/>
            <person name="Kun R.S."/>
            <person name="Lubbers R.J."/>
            <person name="Makela M.R."/>
            <person name="Barry K."/>
            <person name="Chovatia M."/>
            <person name="Clum A."/>
            <person name="Daum C."/>
            <person name="Haridas S."/>
            <person name="He G."/>
            <person name="LaButti K."/>
            <person name="Lipzen A."/>
            <person name="Riley R."/>
            <person name="Salamov A."/>
            <person name="Simmons B.A."/>
            <person name="Magnuson J.K."/>
            <person name="Henrissat B."/>
            <person name="Mortensen U.H."/>
            <person name="Larsen T.O."/>
            <person name="Devries R.P."/>
            <person name="Grigoriev I.V."/>
            <person name="Machida M."/>
            <person name="Baker S.E."/>
            <person name="Andersen M.R."/>
            <person name="Cantor M.N."/>
            <person name="Hua S.X."/>
        </authorList>
    </citation>
    <scope>NUCLEOTIDE SEQUENCE [LARGE SCALE GENOMIC DNA]</scope>
    <source>
        <strain evidence="1 2">CBS 119388</strain>
    </source>
</reference>
<evidence type="ECO:0000313" key="2">
    <source>
        <dbReference type="Proteomes" id="UP000325579"/>
    </source>
</evidence>